<dbReference type="GO" id="GO:0031418">
    <property type="term" value="F:L-ascorbic acid binding"/>
    <property type="evidence" value="ECO:0007669"/>
    <property type="project" value="UniProtKB-KW"/>
</dbReference>
<evidence type="ECO:0000256" key="1">
    <source>
        <dbReference type="ARBA" id="ARBA00001954"/>
    </source>
</evidence>
<dbReference type="EMBL" id="NHOQ01002169">
    <property type="protein sequence ID" value="PWA19166.1"/>
    <property type="molecule type" value="Genomic_DNA"/>
</dbReference>
<feature type="chain" id="PRO_5016328815" description="procollagen-lysine 5-dioxygenase" evidence="16">
    <location>
        <begin position="21"/>
        <end position="788"/>
    </location>
</feature>
<dbReference type="InterPro" id="IPR057589">
    <property type="entry name" value="GT_PLOD"/>
</dbReference>
<evidence type="ECO:0000256" key="6">
    <source>
        <dbReference type="ARBA" id="ARBA00022723"/>
    </source>
</evidence>
<evidence type="ECO:0000256" key="3">
    <source>
        <dbReference type="ARBA" id="ARBA00004367"/>
    </source>
</evidence>
<keyword evidence="11" id="KW-0560">Oxidoreductase</keyword>
<evidence type="ECO:0000256" key="8">
    <source>
        <dbReference type="ARBA" id="ARBA00022824"/>
    </source>
</evidence>
<keyword evidence="7 16" id="KW-0732">Signal</keyword>
<dbReference type="InterPro" id="IPR001006">
    <property type="entry name" value="Procol_lys_dOase"/>
</dbReference>
<feature type="domain" description="Fe2OG dioxygenase" evidence="17">
    <location>
        <begin position="707"/>
        <end position="788"/>
    </location>
</feature>
<keyword evidence="14" id="KW-0325">Glycoprotein</keyword>
<evidence type="ECO:0000256" key="7">
    <source>
        <dbReference type="ARBA" id="ARBA00022729"/>
    </source>
</evidence>
<dbReference type="SUPFAM" id="SSF53448">
    <property type="entry name" value="Nucleotide-diphospho-sugar transferases"/>
    <property type="match status" value="1"/>
</dbReference>
<evidence type="ECO:0000256" key="10">
    <source>
        <dbReference type="ARBA" id="ARBA00022964"/>
    </source>
</evidence>
<evidence type="ECO:0000256" key="9">
    <source>
        <dbReference type="ARBA" id="ARBA00022896"/>
    </source>
</evidence>
<dbReference type="PANTHER" id="PTHR10730:SF7">
    <property type="entry name" value="MULTIFUNCTIONAL PROCOLLAGEN LYSINE HYDROXYLASE AND GLYCOSYLTRANSFERASE LH3"/>
    <property type="match status" value="1"/>
</dbReference>
<dbReference type="InterPro" id="IPR029044">
    <property type="entry name" value="Nucleotide-diphossugar_trans"/>
</dbReference>
<dbReference type="GO" id="GO:0005789">
    <property type="term" value="C:endoplasmic reticulum membrane"/>
    <property type="evidence" value="ECO:0007669"/>
    <property type="project" value="UniProtKB-SubCell"/>
</dbReference>
<dbReference type="PROSITE" id="PS01325">
    <property type="entry name" value="LYS_HYDROXYLASE"/>
    <property type="match status" value="1"/>
</dbReference>
<dbReference type="SMART" id="SM00702">
    <property type="entry name" value="P4Hc"/>
    <property type="match status" value="1"/>
</dbReference>
<evidence type="ECO:0000256" key="13">
    <source>
        <dbReference type="ARBA" id="ARBA00023136"/>
    </source>
</evidence>
<evidence type="ECO:0000256" key="16">
    <source>
        <dbReference type="SAM" id="SignalP"/>
    </source>
</evidence>
<dbReference type="InterPro" id="IPR050757">
    <property type="entry name" value="Collagen_mod_GT25"/>
</dbReference>
<evidence type="ECO:0000313" key="18">
    <source>
        <dbReference type="EMBL" id="PWA19166.1"/>
    </source>
</evidence>
<evidence type="ECO:0000256" key="12">
    <source>
        <dbReference type="ARBA" id="ARBA00023004"/>
    </source>
</evidence>
<keyword evidence="19" id="KW-1185">Reference proteome</keyword>
<protein>
    <recommendedName>
        <fullName evidence="5">procollagen-lysine 5-dioxygenase</fullName>
        <ecNumber evidence="5">1.14.11.4</ecNumber>
    </recommendedName>
</protein>
<dbReference type="EC" id="1.14.11.4" evidence="5"/>
<comment type="subcellular location">
    <subcellularLocation>
        <location evidence="3">Endoplasmic reticulum membrane</location>
        <topology evidence="3">Peripheral membrane protein</topology>
        <orientation evidence="3">Lumenal side</orientation>
    </subcellularLocation>
    <subcellularLocation>
        <location evidence="4">Rough endoplasmic reticulum</location>
    </subcellularLocation>
</comment>
<comment type="cofactor">
    <cofactor evidence="2">
        <name>L-ascorbate</name>
        <dbReference type="ChEBI" id="CHEBI:38290"/>
    </cofactor>
</comment>
<evidence type="ECO:0000313" key="19">
    <source>
        <dbReference type="Proteomes" id="UP000250572"/>
    </source>
</evidence>
<name>A0A315V712_GAMAF</name>
<dbReference type="GO" id="GO:0008475">
    <property type="term" value="F:procollagen-lysine 5-dioxygenase activity"/>
    <property type="evidence" value="ECO:0007669"/>
    <property type="project" value="UniProtKB-EC"/>
</dbReference>
<evidence type="ECO:0000256" key="11">
    <source>
        <dbReference type="ARBA" id="ARBA00023002"/>
    </source>
</evidence>
<comment type="cofactor">
    <cofactor evidence="1">
        <name>Fe(2+)</name>
        <dbReference type="ChEBI" id="CHEBI:29033"/>
    </cofactor>
</comment>
<keyword evidence="13" id="KW-0472">Membrane</keyword>
<dbReference type="Pfam" id="PF03171">
    <property type="entry name" value="2OG-FeII_Oxy"/>
    <property type="match status" value="1"/>
</dbReference>
<keyword evidence="6" id="KW-0479">Metal-binding</keyword>
<evidence type="ECO:0000256" key="4">
    <source>
        <dbReference type="ARBA" id="ARBA00004427"/>
    </source>
</evidence>
<keyword evidence="12" id="KW-0408">Iron</keyword>
<dbReference type="InterPro" id="IPR005123">
    <property type="entry name" value="Oxoglu/Fe-dep_dioxygenase_dom"/>
</dbReference>
<accession>A0A315V712</accession>
<keyword evidence="9" id="KW-0847">Vitamin C</keyword>
<dbReference type="GO" id="GO:0005506">
    <property type="term" value="F:iron ion binding"/>
    <property type="evidence" value="ECO:0007669"/>
    <property type="project" value="InterPro"/>
</dbReference>
<dbReference type="InterPro" id="IPR006620">
    <property type="entry name" value="Pro_4_hyd_alph"/>
</dbReference>
<evidence type="ECO:0000256" key="14">
    <source>
        <dbReference type="ARBA" id="ARBA00023180"/>
    </source>
</evidence>
<keyword evidence="8" id="KW-0256">Endoplasmic reticulum</keyword>
<evidence type="ECO:0000256" key="15">
    <source>
        <dbReference type="ARBA" id="ARBA00047930"/>
    </source>
</evidence>
<sequence>MASCRLLWLTAVCFLSSAWAEQRKLSPENLLVVTAATEETDGFRRFVKTAAQFNYSLKVLGLGEEWKGGDVARTVGGGQKVRWLKEELLKHSEEQQLVVMFVDSYDVILAAGPDELLTRFSSLGHRVVFSAEGFCWPDQRLASKYPQVHSGKRYLNSGGFIGFSSDLAAIVQQWKFKDNDDDQLFYTRIYLDQKQRTRFNMTLDHRSRIFQNLNGAIGESLDGSVPVLDPSRLDLSGSGGESLDLEPDEVVLKFERSKVRVRNVAYDTLPVVIHGNGPTKVTANQRAPLAPCDSNRKCSWCTVVYHEQHIQRFWERHRVLFPDAVLVGPEENLPEEKARTMAIEACQKNLGCDYFFSIDSDVALTNPDTLRILMEENKSVIAPMLSKHGKLWSNFWGALSPDGFYSRSEDYIEIVQGKRIGLWNVPYITQVYLVKGSVLRSKLSQVSLFVDEGMDPDMVFCRTIRDQVTPWALYQNPIRFLWPGLTGATVCPQGIFMFVSNRDEFGRLVASASFNTSRLHPDMWQIFDNPLVRTGPQVHRVLVGRLGLNLSVSVLQDWREKYVHENYSKIFEEASGVVEQVLDRDLDRACGPEPGGSGVIWVCNVLCCVLQPCPDVYWFPAFSEKMCDHLVETMEDNGQWSGGSHKVPPLPETHEVSQDERLAGGYENVPTVDIHMNQIGFEKEWLKFLKDYIAPVTEKLYPGYYPKAHSIMNFVVRYRPDEQPSLRPHHDSSTFTINIALNRKGVDYQVESPRKGWSFMHPGRLTHYHEGLPTTQGTRYIMVAFVDP</sequence>
<gene>
    <name evidence="18" type="ORF">CCH79_00019719</name>
</gene>
<dbReference type="GO" id="GO:0033823">
    <property type="term" value="F:procollagen glucosyltransferase activity"/>
    <property type="evidence" value="ECO:0007669"/>
    <property type="project" value="TreeGrafter"/>
</dbReference>
<reference evidence="18 19" key="1">
    <citation type="journal article" date="2018" name="G3 (Bethesda)">
        <title>A High-Quality Reference Genome for the Invasive Mosquitofish Gambusia affinis Using a Chicago Library.</title>
        <authorList>
            <person name="Hoffberg S.L."/>
            <person name="Troendle N.J."/>
            <person name="Glenn T.C."/>
            <person name="Mahmud O."/>
            <person name="Louha S."/>
            <person name="Chalopin D."/>
            <person name="Bennetzen J.L."/>
            <person name="Mauricio R."/>
        </authorList>
    </citation>
    <scope>NUCLEOTIDE SEQUENCE [LARGE SCALE GENOMIC DNA]</scope>
    <source>
        <strain evidence="18">NE01/NJP1002.9</strain>
        <tissue evidence="18">Muscle</tissue>
    </source>
</reference>
<dbReference type="PANTHER" id="PTHR10730">
    <property type="entry name" value="PROCOLLAGEN-LYSINE,2-OXOGLUTARATE 5-DIOXYGENASE/GLYCOSYLTRANSFERASE 25 FAMILY MEMBER"/>
    <property type="match status" value="1"/>
</dbReference>
<feature type="signal peptide" evidence="16">
    <location>
        <begin position="1"/>
        <end position="20"/>
    </location>
</feature>
<keyword evidence="10" id="KW-0223">Dioxygenase</keyword>
<comment type="catalytic activity">
    <reaction evidence="15">
        <text>L-lysyl-[collagen] + 2-oxoglutarate + O2 = (5R)-5-hydroxy-L-lysyl-[collagen] + succinate + CO2</text>
        <dbReference type="Rhea" id="RHEA:16569"/>
        <dbReference type="Rhea" id="RHEA-COMP:12751"/>
        <dbReference type="Rhea" id="RHEA-COMP:12752"/>
        <dbReference type="ChEBI" id="CHEBI:15379"/>
        <dbReference type="ChEBI" id="CHEBI:16526"/>
        <dbReference type="ChEBI" id="CHEBI:16810"/>
        <dbReference type="ChEBI" id="CHEBI:29969"/>
        <dbReference type="ChEBI" id="CHEBI:30031"/>
        <dbReference type="ChEBI" id="CHEBI:133442"/>
        <dbReference type="EC" id="1.14.11.4"/>
    </reaction>
</comment>
<evidence type="ECO:0000256" key="2">
    <source>
        <dbReference type="ARBA" id="ARBA00001961"/>
    </source>
</evidence>
<dbReference type="GO" id="GO:0005791">
    <property type="term" value="C:rough endoplasmic reticulum"/>
    <property type="evidence" value="ECO:0007669"/>
    <property type="project" value="UniProtKB-SubCell"/>
</dbReference>
<dbReference type="PROSITE" id="PS51471">
    <property type="entry name" value="FE2OG_OXY"/>
    <property type="match status" value="1"/>
</dbReference>
<dbReference type="AlphaFoldDB" id="A0A315V712"/>
<proteinExistence type="predicted"/>
<dbReference type="InterPro" id="IPR044861">
    <property type="entry name" value="IPNS-like_FE2OG_OXY"/>
</dbReference>
<dbReference type="Pfam" id="PF25342">
    <property type="entry name" value="GT_PLOD"/>
    <property type="match status" value="2"/>
</dbReference>
<evidence type="ECO:0000256" key="5">
    <source>
        <dbReference type="ARBA" id="ARBA00012264"/>
    </source>
</evidence>
<organism evidence="18 19">
    <name type="scientific">Gambusia affinis</name>
    <name type="common">Western mosquitofish</name>
    <name type="synonym">Heterandria affinis</name>
    <dbReference type="NCBI Taxonomy" id="33528"/>
    <lineage>
        <taxon>Eukaryota</taxon>
        <taxon>Metazoa</taxon>
        <taxon>Chordata</taxon>
        <taxon>Craniata</taxon>
        <taxon>Vertebrata</taxon>
        <taxon>Euteleostomi</taxon>
        <taxon>Actinopterygii</taxon>
        <taxon>Neopterygii</taxon>
        <taxon>Teleostei</taxon>
        <taxon>Neoteleostei</taxon>
        <taxon>Acanthomorphata</taxon>
        <taxon>Ovalentaria</taxon>
        <taxon>Atherinomorphae</taxon>
        <taxon>Cyprinodontiformes</taxon>
        <taxon>Poeciliidae</taxon>
        <taxon>Poeciliinae</taxon>
        <taxon>Gambusia</taxon>
    </lineage>
</organism>
<comment type="caution">
    <text evidence="18">The sequence shown here is derived from an EMBL/GenBank/DDBJ whole genome shotgun (WGS) entry which is preliminary data.</text>
</comment>
<dbReference type="Proteomes" id="UP000250572">
    <property type="component" value="Unassembled WGS sequence"/>
</dbReference>
<evidence type="ECO:0000259" key="17">
    <source>
        <dbReference type="PROSITE" id="PS51471"/>
    </source>
</evidence>
<dbReference type="STRING" id="33528.ENSGAFP00000030256"/>